<evidence type="ECO:0000313" key="1">
    <source>
        <dbReference type="EMBL" id="KNE94664.1"/>
    </source>
</evidence>
<dbReference type="InterPro" id="IPR043502">
    <property type="entry name" value="DNA/RNA_pol_sf"/>
</dbReference>
<protein>
    <recommendedName>
        <fullName evidence="3">Reverse transcriptase domain-containing protein</fullName>
    </recommendedName>
</protein>
<dbReference type="AlphaFoldDB" id="A0A0L0V6P2"/>
<keyword evidence="2" id="KW-1185">Reference proteome</keyword>
<proteinExistence type="predicted"/>
<dbReference type="EMBL" id="AJIL01000112">
    <property type="protein sequence ID" value="KNE94664.1"/>
    <property type="molecule type" value="Genomic_DNA"/>
</dbReference>
<sequence length="605" mass="69007">MAGLNKNEGIWLVSYCQIELEGCRQGDSIPGAPMSSLCAIPPKVDRPIIPVRTSDNLEWPTKASCEMNVSEWKLALQRANLLPEYNDVLKGFAEGFDQGIPSHTIGQKTKYYTPENHSSASQARLKITESIRKEIEAGRMFGPFTRQQFNQHFPFFRTSPLGAVVNGDGSLRPINNLSYPHSTTGIPSVNSFVNPDDFTTTWDDFNIVANFLRQTQEPILLALFDWEKAYRQIPTASDQWPYLMVRDFEDRIILNTMIAFGGVAGCGSFGQPADAWKKIMINKFDVITIFRWVDNNLFIKKASSTLTMEEVVERSNQLGVRTNNQKFSPFRVEQKYVGFIWNGEEKTVRLPDEKLEKRIGQIEEFLLAGAKFKYDQAEVLAGRLNHVTYIVPRLRCYLNSIYRWLSEWVDRFTTRAIPQDVEEDLVTWRETLISFEPMRLIANGDPTDIGWVGNASTGYGIGVLIGRKWAQFCLRSVDRLAVDLDEEQEEEQISRLETIAIRLGLLMLLQIGVTNSKTFIVWTDNTTTEGAVQKRKSKDRFVNEEWKVIQSILIQEQINLVAKRVTSKNNRADPLSRGDRTGHEDHCQILIDVPNDLTGLIYQET</sequence>
<gene>
    <name evidence="1" type="ORF">PSTG_12026</name>
</gene>
<comment type="caution">
    <text evidence="1">The sequence shown here is derived from an EMBL/GenBank/DDBJ whole genome shotgun (WGS) entry which is preliminary data.</text>
</comment>
<evidence type="ECO:0000313" key="2">
    <source>
        <dbReference type="Proteomes" id="UP000054564"/>
    </source>
</evidence>
<evidence type="ECO:0008006" key="3">
    <source>
        <dbReference type="Google" id="ProtNLM"/>
    </source>
</evidence>
<dbReference type="PANTHER" id="PTHR33050:SF7">
    <property type="entry name" value="RIBONUCLEASE H"/>
    <property type="match status" value="1"/>
</dbReference>
<reference evidence="2" key="1">
    <citation type="submission" date="2014-03" db="EMBL/GenBank/DDBJ databases">
        <title>The Genome Sequence of Puccinia striiformis f. sp. tritici PST-78.</title>
        <authorList>
            <consortium name="The Broad Institute Genome Sequencing Platform"/>
            <person name="Cuomo C."/>
            <person name="Hulbert S."/>
            <person name="Chen X."/>
            <person name="Walker B."/>
            <person name="Young S.K."/>
            <person name="Zeng Q."/>
            <person name="Gargeya S."/>
            <person name="Fitzgerald M."/>
            <person name="Haas B."/>
            <person name="Abouelleil A."/>
            <person name="Alvarado L."/>
            <person name="Arachchi H.M."/>
            <person name="Berlin A.M."/>
            <person name="Chapman S.B."/>
            <person name="Goldberg J."/>
            <person name="Griggs A."/>
            <person name="Gujja S."/>
            <person name="Hansen M."/>
            <person name="Howarth C."/>
            <person name="Imamovic A."/>
            <person name="Larimer J."/>
            <person name="McCowan C."/>
            <person name="Montmayeur A."/>
            <person name="Murphy C."/>
            <person name="Neiman D."/>
            <person name="Pearson M."/>
            <person name="Priest M."/>
            <person name="Roberts A."/>
            <person name="Saif S."/>
            <person name="Shea T."/>
            <person name="Sisk P."/>
            <person name="Sykes S."/>
            <person name="Wortman J."/>
            <person name="Nusbaum C."/>
            <person name="Birren B."/>
        </authorList>
    </citation>
    <scope>NUCLEOTIDE SEQUENCE [LARGE SCALE GENOMIC DNA]</scope>
    <source>
        <strain evidence="2">race PST-78</strain>
    </source>
</reference>
<dbReference type="Proteomes" id="UP000054564">
    <property type="component" value="Unassembled WGS sequence"/>
</dbReference>
<name>A0A0L0V6P2_9BASI</name>
<dbReference type="STRING" id="1165861.A0A0L0V6P2"/>
<organism evidence="1 2">
    <name type="scientific">Puccinia striiformis f. sp. tritici PST-78</name>
    <dbReference type="NCBI Taxonomy" id="1165861"/>
    <lineage>
        <taxon>Eukaryota</taxon>
        <taxon>Fungi</taxon>
        <taxon>Dikarya</taxon>
        <taxon>Basidiomycota</taxon>
        <taxon>Pucciniomycotina</taxon>
        <taxon>Pucciniomycetes</taxon>
        <taxon>Pucciniales</taxon>
        <taxon>Pucciniaceae</taxon>
        <taxon>Puccinia</taxon>
    </lineage>
</organism>
<dbReference type="InterPro" id="IPR052055">
    <property type="entry name" value="Hepadnavirus_pol/RT"/>
</dbReference>
<dbReference type="SUPFAM" id="SSF56672">
    <property type="entry name" value="DNA/RNA polymerases"/>
    <property type="match status" value="1"/>
</dbReference>
<dbReference type="PANTHER" id="PTHR33050">
    <property type="entry name" value="REVERSE TRANSCRIPTASE DOMAIN-CONTAINING PROTEIN"/>
    <property type="match status" value="1"/>
</dbReference>
<accession>A0A0L0V6P2</accession>